<accession>A0AAE0ST79</accession>
<dbReference type="Gene3D" id="3.30.420.40">
    <property type="match status" value="1"/>
</dbReference>
<dbReference type="AlphaFoldDB" id="A0AAE0ST79"/>
<reference evidence="1" key="3">
    <citation type="submission" date="2023-05" db="EMBL/GenBank/DDBJ databases">
        <authorList>
            <person name="Smith C.H."/>
        </authorList>
    </citation>
    <scope>NUCLEOTIDE SEQUENCE</scope>
    <source>
        <strain evidence="1">CHS0354</strain>
        <tissue evidence="1">Mantle</tissue>
    </source>
</reference>
<name>A0AAE0ST79_9BIVA</name>
<sequence length="585" mass="65777">MQDVMDIVASFDVGSTYSGYAYSTRTEYMESLLQIHLNDEWVSGHGNLHTYKTPSHLLLTADRRLHSFGYEAERKYAQLMEAKAHDTWYFFRNLKKDLKNKYLRKDTMVEEEAGKSMSFSTILTMVYKYMRQHLLRTIDVAVKSASSESLAANIRVEYILTVPTKWITVSRDMVIAAAKMAGLTHFRIITESEAVGRYCQLHPLTMGKSGSIHVLKPGMRHVIVNIGGFGVDTTVQDAPEKEPVKEFSKSHGDANGGVRVDEEFMKLITKVFGADIMGIFMKKHKMDLIDLQQEFEVRKRRFTLDAAYDTTDLYLPPSLLKIYVTKSKERLQDRIDDTDLVGKIIAKDDRLIIDKSIMKDLFGPTIKSIISYMSTLAKDPEVRQTDAIILTGGFSQSSVLEGAVRFYFPTAKILIPPNAELAVLLGAILIGHNPNPVVTITAKYTYGFGIALPFNKNRHPKEKMFISSGKEFCTDIFQTQIRLGQRIELGSSANPHHLFPNRAKQTIMSIPVYASNKANPKFTTDQGVVYLGRLSVNLNKSYSDSKVRVQMTLLASTLLVEGIDEAAGDVSQAVFATNLSRPRSY</sequence>
<dbReference type="PANTHER" id="PTHR14187">
    <property type="entry name" value="ALPHA KINASE/ELONGATION FACTOR 2 KINASE"/>
    <property type="match status" value="1"/>
</dbReference>
<proteinExistence type="predicted"/>
<evidence type="ECO:0000313" key="2">
    <source>
        <dbReference type="Proteomes" id="UP001195483"/>
    </source>
</evidence>
<evidence type="ECO:0000313" key="1">
    <source>
        <dbReference type="EMBL" id="KAK3597666.1"/>
    </source>
</evidence>
<comment type="caution">
    <text evidence="1">The sequence shown here is derived from an EMBL/GenBank/DDBJ whole genome shotgun (WGS) entry which is preliminary data.</text>
</comment>
<dbReference type="PANTHER" id="PTHR14187:SF5">
    <property type="entry name" value="HEAT SHOCK 70 KDA PROTEIN 12A"/>
    <property type="match status" value="1"/>
</dbReference>
<evidence type="ECO:0008006" key="3">
    <source>
        <dbReference type="Google" id="ProtNLM"/>
    </source>
</evidence>
<gene>
    <name evidence="1" type="ORF">CHS0354_040038</name>
</gene>
<protein>
    <recommendedName>
        <fullName evidence="3">Heat shock protein 70</fullName>
    </recommendedName>
</protein>
<organism evidence="1 2">
    <name type="scientific">Potamilus streckersoni</name>
    <dbReference type="NCBI Taxonomy" id="2493646"/>
    <lineage>
        <taxon>Eukaryota</taxon>
        <taxon>Metazoa</taxon>
        <taxon>Spiralia</taxon>
        <taxon>Lophotrochozoa</taxon>
        <taxon>Mollusca</taxon>
        <taxon>Bivalvia</taxon>
        <taxon>Autobranchia</taxon>
        <taxon>Heteroconchia</taxon>
        <taxon>Palaeoheterodonta</taxon>
        <taxon>Unionida</taxon>
        <taxon>Unionoidea</taxon>
        <taxon>Unionidae</taxon>
        <taxon>Ambleminae</taxon>
        <taxon>Lampsilini</taxon>
        <taxon>Potamilus</taxon>
    </lineage>
</organism>
<dbReference type="InterPro" id="IPR043129">
    <property type="entry name" value="ATPase_NBD"/>
</dbReference>
<dbReference type="CDD" id="cd10229">
    <property type="entry name" value="ASKHA_NBD_HSP70_HSPA12"/>
    <property type="match status" value="1"/>
</dbReference>
<dbReference type="EMBL" id="JAEAOA010002328">
    <property type="protein sequence ID" value="KAK3597666.1"/>
    <property type="molecule type" value="Genomic_DNA"/>
</dbReference>
<dbReference type="Proteomes" id="UP001195483">
    <property type="component" value="Unassembled WGS sequence"/>
</dbReference>
<reference evidence="1" key="2">
    <citation type="journal article" date="2021" name="Genome Biol. Evol.">
        <title>Developing a high-quality reference genome for a parasitic bivalve with doubly uniparental inheritance (Bivalvia: Unionida).</title>
        <authorList>
            <person name="Smith C.H."/>
        </authorList>
    </citation>
    <scope>NUCLEOTIDE SEQUENCE</scope>
    <source>
        <strain evidence="1">CHS0354</strain>
        <tissue evidence="1">Mantle</tissue>
    </source>
</reference>
<reference evidence="1" key="1">
    <citation type="journal article" date="2021" name="Genome Biol. Evol.">
        <title>A High-Quality Reference Genome for a Parasitic Bivalve with Doubly Uniparental Inheritance (Bivalvia: Unionida).</title>
        <authorList>
            <person name="Smith C.H."/>
        </authorList>
    </citation>
    <scope>NUCLEOTIDE SEQUENCE</scope>
    <source>
        <strain evidence="1">CHS0354</strain>
    </source>
</reference>
<dbReference type="SUPFAM" id="SSF53067">
    <property type="entry name" value="Actin-like ATPase domain"/>
    <property type="match status" value="2"/>
</dbReference>
<keyword evidence="2" id="KW-1185">Reference proteome</keyword>